<dbReference type="PANTHER" id="PTHR46872">
    <property type="entry name" value="DNA BINDING PROTEIN"/>
    <property type="match status" value="1"/>
</dbReference>
<sequence>MNVLYPKLAFVDPASRRASVFYVAARLFRGVLCLEFVVSLLNWELGLGFSCNFRASPGLKRPFEDEELQELPFKNPRHFGYSNKLTQFADTIPRCNTPEKPHISVEVDGGFRNYQWDEAFDTDALSDFTHLVDKDFETSAPLSLVTSTSNEENTGSVAAFISPVPPEYFDLDFPRRMFAPVEDAYSLLLDQSPRRQVLLGPNHQANVPSWGGHMKKDRFARNGASDANDNDYEEIMMGACVIPMPDSDLSANNSGKVGAGRTECSCLDRGSLRRVQQHAIEA</sequence>
<evidence type="ECO:0000313" key="2">
    <source>
        <dbReference type="RefSeq" id="XP_022735661.1"/>
    </source>
</evidence>
<evidence type="ECO:0000313" key="1">
    <source>
        <dbReference type="Proteomes" id="UP000515121"/>
    </source>
</evidence>
<dbReference type="PANTHER" id="PTHR46872:SF5">
    <property type="entry name" value="MYB-LIKE DOMAIN-CONTAINING PROTEIN"/>
    <property type="match status" value="1"/>
</dbReference>
<dbReference type="Proteomes" id="UP000515121">
    <property type="component" value="Unplaced"/>
</dbReference>
<dbReference type="KEGG" id="dzi:111289062"/>
<name>A0A6P5Y6T7_DURZI</name>
<dbReference type="RefSeq" id="XP_022735661.1">
    <property type="nucleotide sequence ID" value="XM_022879926.1"/>
</dbReference>
<gene>
    <name evidence="2" type="primary">LOC111289062</name>
</gene>
<keyword evidence="1" id="KW-1185">Reference proteome</keyword>
<organism evidence="1 2">
    <name type="scientific">Durio zibethinus</name>
    <name type="common">Durian</name>
    <dbReference type="NCBI Taxonomy" id="66656"/>
    <lineage>
        <taxon>Eukaryota</taxon>
        <taxon>Viridiplantae</taxon>
        <taxon>Streptophyta</taxon>
        <taxon>Embryophyta</taxon>
        <taxon>Tracheophyta</taxon>
        <taxon>Spermatophyta</taxon>
        <taxon>Magnoliopsida</taxon>
        <taxon>eudicotyledons</taxon>
        <taxon>Gunneridae</taxon>
        <taxon>Pentapetalae</taxon>
        <taxon>rosids</taxon>
        <taxon>malvids</taxon>
        <taxon>Malvales</taxon>
        <taxon>Malvaceae</taxon>
        <taxon>Helicteroideae</taxon>
        <taxon>Durio</taxon>
    </lineage>
</organism>
<proteinExistence type="predicted"/>
<protein>
    <submittedName>
        <fullName evidence="2">Uncharacterized protein LOC111289062</fullName>
    </submittedName>
</protein>
<reference evidence="2" key="1">
    <citation type="submission" date="2025-08" db="UniProtKB">
        <authorList>
            <consortium name="RefSeq"/>
        </authorList>
    </citation>
    <scope>IDENTIFICATION</scope>
    <source>
        <tissue evidence="2">Fruit stalk</tissue>
    </source>
</reference>
<dbReference type="GeneID" id="111289062"/>
<dbReference type="OrthoDB" id="1908944at2759"/>
<dbReference type="AlphaFoldDB" id="A0A6P5Y6T7"/>
<accession>A0A6P5Y6T7</accession>